<gene>
    <name evidence="8" type="ORF">E6W36_11130</name>
</gene>
<accession>A0A4D7C9X1</accession>
<feature type="domain" description="Thioredoxin" evidence="7">
    <location>
        <begin position="30"/>
        <end position="248"/>
    </location>
</feature>
<dbReference type="Pfam" id="PF13462">
    <property type="entry name" value="Thioredoxin_4"/>
    <property type="match status" value="1"/>
</dbReference>
<proteinExistence type="inferred from homology"/>
<dbReference type="PROSITE" id="PS51352">
    <property type="entry name" value="THIOREDOXIN_2"/>
    <property type="match status" value="1"/>
</dbReference>
<keyword evidence="9" id="KW-1185">Reference proteome</keyword>
<keyword evidence="4" id="KW-0560">Oxidoreductase</keyword>
<dbReference type="AlphaFoldDB" id="A0A4D7C9X1"/>
<evidence type="ECO:0000256" key="2">
    <source>
        <dbReference type="ARBA" id="ARBA00005791"/>
    </source>
</evidence>
<evidence type="ECO:0000256" key="6">
    <source>
        <dbReference type="ARBA" id="ARBA00023284"/>
    </source>
</evidence>
<sequence>MAALLALPLALVVLTQPAVSTHAQTVKAGAKAGDDAERARMEALIRDYLLANPEIIPEAMSRLQEREVTRTLDSNRAEIETPFPGAEIGNPKGDVTVVEFFDFQCPYCKSSHNDAEMLARNDGNVRYVFRDLPVLDRGGEPISMRSALAALAAARQGKYLALRKALFDLPGRPSQERLVQAIRAAGLDEARLARDMEDPALKQALDANIALAQNIGVTGTPTFIIGNQLFAGGVGIEGLSQAVNIERARRNQR</sequence>
<organism evidence="8 9">
    <name type="scientific">Hankyongella ginsenosidimutans</name>
    <dbReference type="NCBI Taxonomy" id="1763828"/>
    <lineage>
        <taxon>Bacteria</taxon>
        <taxon>Pseudomonadati</taxon>
        <taxon>Pseudomonadota</taxon>
        <taxon>Alphaproteobacteria</taxon>
        <taxon>Sphingomonadales</taxon>
        <taxon>Sphingomonadaceae</taxon>
        <taxon>Hankyongella</taxon>
    </lineage>
</organism>
<dbReference type="InterPro" id="IPR041205">
    <property type="entry name" value="ScsC_N"/>
</dbReference>
<evidence type="ECO:0000256" key="1">
    <source>
        <dbReference type="ARBA" id="ARBA00003565"/>
    </source>
</evidence>
<comment type="similarity">
    <text evidence="2">Belongs to the thioredoxin family. DsbA subfamily.</text>
</comment>
<dbReference type="SUPFAM" id="SSF52833">
    <property type="entry name" value="Thioredoxin-like"/>
    <property type="match status" value="1"/>
</dbReference>
<dbReference type="InterPro" id="IPR013766">
    <property type="entry name" value="Thioredoxin_domain"/>
</dbReference>
<evidence type="ECO:0000313" key="9">
    <source>
        <dbReference type="Proteomes" id="UP000298714"/>
    </source>
</evidence>
<name>A0A4D7C9X1_9SPHN</name>
<dbReference type="Proteomes" id="UP000298714">
    <property type="component" value="Chromosome"/>
</dbReference>
<dbReference type="EMBL" id="CP039704">
    <property type="protein sequence ID" value="QCI79857.1"/>
    <property type="molecule type" value="Genomic_DNA"/>
</dbReference>
<reference evidence="9" key="1">
    <citation type="submission" date="2019-04" db="EMBL/GenBank/DDBJ databases">
        <title>Complete genome sequence of Sphingomonas sp. W1-2-3.</title>
        <authorList>
            <person name="Im W.T."/>
        </authorList>
    </citation>
    <scope>NUCLEOTIDE SEQUENCE [LARGE SCALE GENOMIC DNA]</scope>
    <source>
        <strain evidence="9">W1-2-3</strain>
    </source>
</reference>
<keyword evidence="3" id="KW-0732">Signal</keyword>
<evidence type="ECO:0000256" key="4">
    <source>
        <dbReference type="ARBA" id="ARBA00023002"/>
    </source>
</evidence>
<dbReference type="GO" id="GO:0016491">
    <property type="term" value="F:oxidoreductase activity"/>
    <property type="evidence" value="ECO:0007669"/>
    <property type="project" value="UniProtKB-KW"/>
</dbReference>
<protein>
    <submittedName>
        <fullName evidence="8">DsbA family protein</fullName>
    </submittedName>
</protein>
<dbReference type="PANTHER" id="PTHR13887:SF14">
    <property type="entry name" value="DISULFIDE BOND FORMATION PROTEIN D"/>
    <property type="match status" value="1"/>
</dbReference>
<dbReference type="Pfam" id="PF18312">
    <property type="entry name" value="ScsC_N"/>
    <property type="match status" value="1"/>
</dbReference>
<dbReference type="KEGG" id="hgn:E6W36_11130"/>
<dbReference type="InterPro" id="IPR036249">
    <property type="entry name" value="Thioredoxin-like_sf"/>
</dbReference>
<keyword evidence="6" id="KW-0676">Redox-active center</keyword>
<dbReference type="InterPro" id="IPR012336">
    <property type="entry name" value="Thioredoxin-like_fold"/>
</dbReference>
<dbReference type="Gene3D" id="3.40.30.10">
    <property type="entry name" value="Glutaredoxin"/>
    <property type="match status" value="1"/>
</dbReference>
<dbReference type="PANTHER" id="PTHR13887">
    <property type="entry name" value="GLUTATHIONE S-TRANSFERASE KAPPA"/>
    <property type="match status" value="1"/>
</dbReference>
<evidence type="ECO:0000256" key="5">
    <source>
        <dbReference type="ARBA" id="ARBA00023157"/>
    </source>
</evidence>
<dbReference type="CDD" id="cd03023">
    <property type="entry name" value="DsbA_Com1_like"/>
    <property type="match status" value="1"/>
</dbReference>
<evidence type="ECO:0000256" key="3">
    <source>
        <dbReference type="ARBA" id="ARBA00022729"/>
    </source>
</evidence>
<comment type="function">
    <text evidence="1">May be required for disulfide bond formation in some proteins.</text>
</comment>
<evidence type="ECO:0000313" key="8">
    <source>
        <dbReference type="EMBL" id="QCI79857.1"/>
    </source>
</evidence>
<evidence type="ECO:0000259" key="7">
    <source>
        <dbReference type="PROSITE" id="PS51352"/>
    </source>
</evidence>
<keyword evidence="5" id="KW-1015">Disulfide bond</keyword>